<evidence type="ECO:0000313" key="1">
    <source>
        <dbReference type="EMBL" id="CAE7093542.1"/>
    </source>
</evidence>
<sequence length="537" mass="61010">MYEELYSNMVESIQKANKMGYTENNVIPLDKGLGALHVIGDIGRETSSEKVTRMASGVTLQTLRDMLDIAWYKGPVAFLTEPDLARGCIKLMANVNPNGDKSTSPFSYEYGYLCFRIAAIAIMLCLTEPLLDSAIEEYVSELRSGELHVLKLFARVVADFVHRQVLSAPKNKTFKERDMIVPFQEAQSLLHIIWTDRDLFLRVVLETYTPGLTGVMYLLWQMWHVGRQRSSDNELPLGVPLFDILWRYSWGMFDDQARASVALVNDIHFLRVPWIEQTHCFDMRDSKVLTDGYVRRLANPATRPHISSITAFLPFVANLAYPGSEDTSSIFAATISYLWDKVEDKQQLDGGEIGNIFVVFHLLLQLLETMPETAHSTMQTLVRKLLKTELIGLVARLIVLRRSAAYQSDDDEEDHDHQCFKKIKQLFLKLYLKIPRNIILDISTKSTGDQSRFLDYMKWCSEILGSSGANRQYCDAGGELWTLMVKVLSPGAEISTLSHSSVECYYTRCSSPVVIPSMLFICSERGKAYCSFRCQTM</sequence>
<gene>
    <name evidence="1" type="ORF">RDB_LOCUS34216</name>
</gene>
<dbReference type="EMBL" id="CAJNJQ010000672">
    <property type="protein sequence ID" value="CAE7093542.1"/>
    <property type="molecule type" value="Genomic_DNA"/>
</dbReference>
<comment type="caution">
    <text evidence="1">The sequence shown here is derived from an EMBL/GenBank/DDBJ whole genome shotgun (WGS) entry which is preliminary data.</text>
</comment>
<proteinExistence type="predicted"/>
<accession>A0A8H3DUT3</accession>
<reference evidence="1" key="1">
    <citation type="submission" date="2021-01" db="EMBL/GenBank/DDBJ databases">
        <authorList>
            <person name="Kaushik A."/>
        </authorList>
    </citation>
    <scope>NUCLEOTIDE SEQUENCE</scope>
    <source>
        <strain evidence="1">AG5</strain>
    </source>
</reference>
<dbReference type="Proteomes" id="UP000663827">
    <property type="component" value="Unassembled WGS sequence"/>
</dbReference>
<dbReference type="AlphaFoldDB" id="A0A8H3DUT3"/>
<name>A0A8H3DUT3_9AGAM</name>
<evidence type="ECO:0000313" key="2">
    <source>
        <dbReference type="Proteomes" id="UP000663827"/>
    </source>
</evidence>
<dbReference type="OrthoDB" id="245989at2759"/>
<protein>
    <submittedName>
        <fullName evidence="1">Uncharacterized protein</fullName>
    </submittedName>
</protein>
<organism evidence="1 2">
    <name type="scientific">Rhizoctonia solani</name>
    <dbReference type="NCBI Taxonomy" id="456999"/>
    <lineage>
        <taxon>Eukaryota</taxon>
        <taxon>Fungi</taxon>
        <taxon>Dikarya</taxon>
        <taxon>Basidiomycota</taxon>
        <taxon>Agaricomycotina</taxon>
        <taxon>Agaricomycetes</taxon>
        <taxon>Cantharellales</taxon>
        <taxon>Ceratobasidiaceae</taxon>
        <taxon>Rhizoctonia</taxon>
    </lineage>
</organism>